<keyword evidence="2" id="KW-1185">Reference proteome</keyword>
<accession>A0ABQ0JVX2</accession>
<evidence type="ECO:0000313" key="2">
    <source>
        <dbReference type="Proteomes" id="UP000032309"/>
    </source>
</evidence>
<sequence>MILSKKLLAELLQKQVAHCTGLMGATQVILIRFENFGDENSKTRDTAKRVLMVTRGFFMRSLKLGVDVLIL</sequence>
<dbReference type="EMBL" id="BAFN01000001">
    <property type="protein sequence ID" value="GAN32845.1"/>
    <property type="molecule type" value="Genomic_DNA"/>
</dbReference>
<name>A0ABQ0JVX2_9BACT</name>
<evidence type="ECO:0000313" key="1">
    <source>
        <dbReference type="EMBL" id="GAN32845.1"/>
    </source>
</evidence>
<proteinExistence type="predicted"/>
<protein>
    <submittedName>
        <fullName evidence="1">Peptidase U32</fullName>
    </submittedName>
</protein>
<dbReference type="Proteomes" id="UP000032309">
    <property type="component" value="Unassembled WGS sequence"/>
</dbReference>
<gene>
    <name evidence="1" type="ORF">BROSI_A1360</name>
</gene>
<reference evidence="2" key="1">
    <citation type="journal article" date="2015" name="Genome Announc.">
        <title>Draft Genome Sequence of an Anaerobic Ammonium-Oxidizing Bacterium, "Candidatus Brocadia sinica".</title>
        <authorList>
            <person name="Oshiki M."/>
            <person name="Shinyako-Hata K."/>
            <person name="Satoh H."/>
            <person name="Okabe S."/>
        </authorList>
    </citation>
    <scope>NUCLEOTIDE SEQUENCE [LARGE SCALE GENOMIC DNA]</scope>
    <source>
        <strain evidence="2">JPN1</strain>
    </source>
</reference>
<comment type="caution">
    <text evidence="1">The sequence shown here is derived from an EMBL/GenBank/DDBJ whole genome shotgun (WGS) entry which is preliminary data.</text>
</comment>
<organism evidence="1 2">
    <name type="scientific">Candidatus Brocadia sinica JPN1</name>
    <dbReference type="NCBI Taxonomy" id="1197129"/>
    <lineage>
        <taxon>Bacteria</taxon>
        <taxon>Pseudomonadati</taxon>
        <taxon>Planctomycetota</taxon>
        <taxon>Candidatus Brocadiia</taxon>
        <taxon>Candidatus Brocadiales</taxon>
        <taxon>Candidatus Brocadiaceae</taxon>
        <taxon>Candidatus Brocadia</taxon>
    </lineage>
</organism>